<accession>A0A6L2PWY3</accession>
<reference evidence="3" key="1">
    <citation type="submission" date="2020-01" db="EMBL/GenBank/DDBJ databases">
        <title>Draft genome sequence of the Termite Coptotermes fromosanus.</title>
        <authorList>
            <person name="Itakura S."/>
            <person name="Yosikawa Y."/>
            <person name="Umezawa K."/>
        </authorList>
    </citation>
    <scope>NUCLEOTIDE SEQUENCE [LARGE SCALE GENOMIC DNA]</scope>
</reference>
<name>A0A6L2PWY3_COPFO</name>
<protein>
    <submittedName>
        <fullName evidence="2">Uncharacterized protein</fullName>
    </submittedName>
</protein>
<dbReference type="EMBL" id="BLKM01012201">
    <property type="protein sequence ID" value="GFG35762.1"/>
    <property type="molecule type" value="Genomic_DNA"/>
</dbReference>
<comment type="caution">
    <text evidence="2">The sequence shown here is derived from an EMBL/GenBank/DDBJ whole genome shotgun (WGS) entry which is preliminary data.</text>
</comment>
<evidence type="ECO:0000256" key="1">
    <source>
        <dbReference type="SAM" id="Coils"/>
    </source>
</evidence>
<evidence type="ECO:0000313" key="2">
    <source>
        <dbReference type="EMBL" id="GFG35762.1"/>
    </source>
</evidence>
<proteinExistence type="predicted"/>
<dbReference type="Proteomes" id="UP000502823">
    <property type="component" value="Unassembled WGS sequence"/>
</dbReference>
<sequence>MIYQPQFFFRSEGVYIIVMSWQPSICISVLTAKLLIVLHYQGHMRGEDMRSSYVCTSGQELQEMQVLNTRLLQLVEMLAAERDNVVQLQKRRELLSAQIRDIKCSLTEAQVNEESLSHQTARLSQKNSCLRALLSHSRARYCSQLAAARHMLHSRNAKVNQLRTALVKVRDLCHSIDSSYRTMLWEIGKEIQLTAQLFARNYGLEWSEGPVVTTLTELNLREWYQHVWQSTKWIQLHIPSYTHNAKPSSQAECIETDQVSNILPHETCTSLHNVKAVSSSPHVDGHNSDLSFDLEVGFDIRNAVLPTATQSADLASTTCSSLSEDLSWQHEASQDRYQMQHRFLTILDNLKVKLLQLKPSSIQ</sequence>
<evidence type="ECO:0000313" key="3">
    <source>
        <dbReference type="Proteomes" id="UP000502823"/>
    </source>
</evidence>
<feature type="coiled-coil region" evidence="1">
    <location>
        <begin position="71"/>
        <end position="98"/>
    </location>
</feature>
<dbReference type="AlphaFoldDB" id="A0A6L2PWY3"/>
<dbReference type="OrthoDB" id="10447095at2759"/>
<organism evidence="2 3">
    <name type="scientific">Coptotermes formosanus</name>
    <name type="common">Formosan subterranean termite</name>
    <dbReference type="NCBI Taxonomy" id="36987"/>
    <lineage>
        <taxon>Eukaryota</taxon>
        <taxon>Metazoa</taxon>
        <taxon>Ecdysozoa</taxon>
        <taxon>Arthropoda</taxon>
        <taxon>Hexapoda</taxon>
        <taxon>Insecta</taxon>
        <taxon>Pterygota</taxon>
        <taxon>Neoptera</taxon>
        <taxon>Polyneoptera</taxon>
        <taxon>Dictyoptera</taxon>
        <taxon>Blattodea</taxon>
        <taxon>Blattoidea</taxon>
        <taxon>Termitoidae</taxon>
        <taxon>Rhinotermitidae</taxon>
        <taxon>Coptotermes</taxon>
    </lineage>
</organism>
<gene>
    <name evidence="2" type="ORF">Cfor_03934</name>
</gene>
<keyword evidence="3" id="KW-1185">Reference proteome</keyword>
<keyword evidence="1" id="KW-0175">Coiled coil</keyword>
<dbReference type="InParanoid" id="A0A6L2PWY3"/>